<keyword evidence="7" id="KW-1185">Reference proteome</keyword>
<dbReference type="Proteomes" id="UP000199592">
    <property type="component" value="Unassembled WGS sequence"/>
</dbReference>
<feature type="short sequence motif" description="GXSXG" evidence="4">
    <location>
        <begin position="37"/>
        <end position="41"/>
    </location>
</feature>
<evidence type="ECO:0000256" key="1">
    <source>
        <dbReference type="ARBA" id="ARBA00022801"/>
    </source>
</evidence>
<dbReference type="RefSeq" id="WP_090298299.1">
    <property type="nucleotide sequence ID" value="NZ_FNKI01000004.1"/>
</dbReference>
<feature type="active site" description="Nucleophile" evidence="4">
    <location>
        <position position="39"/>
    </location>
</feature>
<evidence type="ECO:0000259" key="5">
    <source>
        <dbReference type="PROSITE" id="PS51635"/>
    </source>
</evidence>
<dbReference type="InterPro" id="IPR050301">
    <property type="entry name" value="NTE"/>
</dbReference>
<dbReference type="InterPro" id="IPR016035">
    <property type="entry name" value="Acyl_Trfase/lysoPLipase"/>
</dbReference>
<organism evidence="6 7">
    <name type="scientific">Flagellimonas zhangzhouensis</name>
    <dbReference type="NCBI Taxonomy" id="1073328"/>
    <lineage>
        <taxon>Bacteria</taxon>
        <taxon>Pseudomonadati</taxon>
        <taxon>Bacteroidota</taxon>
        <taxon>Flavobacteriia</taxon>
        <taxon>Flavobacteriales</taxon>
        <taxon>Flavobacteriaceae</taxon>
        <taxon>Flagellimonas</taxon>
    </lineage>
</organism>
<dbReference type="PROSITE" id="PS51635">
    <property type="entry name" value="PNPLA"/>
    <property type="match status" value="1"/>
</dbReference>
<feature type="short sequence motif" description="DGA/G" evidence="4">
    <location>
        <begin position="151"/>
        <end position="153"/>
    </location>
</feature>
<dbReference type="STRING" id="1073328.SAMN05216294_2969"/>
<keyword evidence="2 4" id="KW-0442">Lipid degradation</keyword>
<dbReference type="Pfam" id="PF01734">
    <property type="entry name" value="Patatin"/>
    <property type="match status" value="1"/>
</dbReference>
<evidence type="ECO:0000256" key="2">
    <source>
        <dbReference type="ARBA" id="ARBA00022963"/>
    </source>
</evidence>
<protein>
    <submittedName>
        <fullName evidence="6">NTE family protein</fullName>
    </submittedName>
</protein>
<keyword evidence="1 4" id="KW-0378">Hydrolase</keyword>
<dbReference type="AlphaFoldDB" id="A0A1H2YG10"/>
<feature type="active site" description="Proton acceptor" evidence="4">
    <location>
        <position position="151"/>
    </location>
</feature>
<evidence type="ECO:0000256" key="4">
    <source>
        <dbReference type="PROSITE-ProRule" id="PRU01161"/>
    </source>
</evidence>
<gene>
    <name evidence="6" type="ORF">SAMN04487892_3052</name>
</gene>
<dbReference type="InterPro" id="IPR002641">
    <property type="entry name" value="PNPLA_dom"/>
</dbReference>
<dbReference type="PANTHER" id="PTHR14226">
    <property type="entry name" value="NEUROPATHY TARGET ESTERASE/SWISS CHEESE D.MELANOGASTER"/>
    <property type="match status" value="1"/>
</dbReference>
<evidence type="ECO:0000313" key="6">
    <source>
        <dbReference type="EMBL" id="SDX03489.1"/>
    </source>
</evidence>
<feature type="short sequence motif" description="GXGXXG" evidence="4">
    <location>
        <begin position="10"/>
        <end position="15"/>
    </location>
</feature>
<dbReference type="OrthoDB" id="9770965at2"/>
<dbReference type="Gene3D" id="3.40.1090.10">
    <property type="entry name" value="Cytosolic phospholipase A2 catalytic domain"/>
    <property type="match status" value="1"/>
</dbReference>
<sequence length="256" mass="28483">MPLIGIALSGGGARGAAHIGVLQALNEHGVFPEDVSGSSAGSIIAALYCFGYTPLEILDLSHEKEFLKIFKLGIFNKGVTELTFLKRFLEAHIHIPGHENPRNRLHVCMSNINSGKFEIASEGNFIVPLLASCALPLLFKPIVHNGYTYVDGGLLNNLPIEPLMASCDTVIGSSVCPHEERYDIQGRRNVGSRCFQLAIWNTIYPRLKECDLALEIEDSYRFNMFDIKESKTLFEIGYESTLKKIPKLMEILEEKK</sequence>
<reference evidence="7" key="1">
    <citation type="submission" date="2016-10" db="EMBL/GenBank/DDBJ databases">
        <authorList>
            <person name="Varghese N."/>
            <person name="Submissions S."/>
        </authorList>
    </citation>
    <scope>NUCLEOTIDE SEQUENCE [LARGE SCALE GENOMIC DNA]</scope>
    <source>
        <strain evidence="7">DSM 25030</strain>
    </source>
</reference>
<evidence type="ECO:0000256" key="3">
    <source>
        <dbReference type="ARBA" id="ARBA00023098"/>
    </source>
</evidence>
<dbReference type="GO" id="GO:0016787">
    <property type="term" value="F:hydrolase activity"/>
    <property type="evidence" value="ECO:0007669"/>
    <property type="project" value="UniProtKB-UniRule"/>
</dbReference>
<dbReference type="SUPFAM" id="SSF52151">
    <property type="entry name" value="FabD/lysophospholipase-like"/>
    <property type="match status" value="1"/>
</dbReference>
<keyword evidence="3 4" id="KW-0443">Lipid metabolism</keyword>
<proteinExistence type="predicted"/>
<dbReference type="PANTHER" id="PTHR14226:SF78">
    <property type="entry name" value="SLR0060 PROTEIN"/>
    <property type="match status" value="1"/>
</dbReference>
<dbReference type="GO" id="GO:0016042">
    <property type="term" value="P:lipid catabolic process"/>
    <property type="evidence" value="ECO:0007669"/>
    <property type="project" value="UniProtKB-UniRule"/>
</dbReference>
<feature type="domain" description="PNPLA" evidence="5">
    <location>
        <begin position="6"/>
        <end position="164"/>
    </location>
</feature>
<name>A0A1H2YG10_9FLAO</name>
<accession>A0A1H2YG10</accession>
<dbReference type="EMBL" id="FNMY01000005">
    <property type="protein sequence ID" value="SDX03489.1"/>
    <property type="molecule type" value="Genomic_DNA"/>
</dbReference>
<evidence type="ECO:0000313" key="7">
    <source>
        <dbReference type="Proteomes" id="UP000199592"/>
    </source>
</evidence>